<gene>
    <name evidence="1" type="ORF">PORY_000087</name>
</gene>
<proteinExistence type="predicted"/>
<protein>
    <submittedName>
        <fullName evidence="1">Uncharacterized protein</fullName>
    </submittedName>
</protein>
<sequence>MEGATFVRMYFILLTSGLLIARTTPLARRWMCYGKTLDVSDAQDFHRRFIFDQMVPKKWFAHFYIVSVISSCFWITQIYLCRFYHKCDLISYFSHDKMQSLYEVYVCVLFMSVHGVRRLYESFFIQKHSNAKMWIGHYFLGMTYYLFCGLGMWCEGGGNLQNLGRAFYAPVPFFKVIIVLFSVLVYVFFSWIQHLVHIDLSKLRSSPNLPKYSFPTLGLFKYVLCPHYMSEIGIYFSLVLATCFQNKTILLIFLWVIVILTISATETYSWYLRTFGVDVSYPPWIIFPVLMNCVINIFNVPVIATCNEGANVIPDRNWRSTLTVSEQHAIIFHLVSALRAVSSNVSLEHLVAIVNAFEKHAYEKANSKMEYINICNSKLMHIKGNAIVKQRSLQTQNQQQTMQFLPQIQHQQIISGQPKTFEQPQTSGMVSQATFARSAPQQSQQAIDSHSQFQQPSAFLNPQIAFQQKQVLMRQASANPHFSAQSLQSANCSVNQQACAVNSVPDQIKHSSHFASQQKASQIQQILNQLRIQNNQQQYPQYMTHQAHPSQSSDKHQKPLNQQKMHMLSQADVYQQCSDGSLLNPSNMNLQKLVALNQAIQSQKQNKQLLHSQLQAKQLFYNQALQGFLSQMQVPSQVMNPHVQKRVVQTTGSSTPQQEFKKYLDPHLNPCNYLIPQSILAQLPELPSNVSTWTQVADLLRNQRLSPEQMARVHELFYQHALYLQLHYQQIQQIPNQSVNQFQPQPMSQSHSKLGSQIQQQQMRQSPIQLQKPANVISSEFISPEWSSEVPNFPSYSHGFVPNTNISLNNQVSSKSSFQSIDQLLTMVQNDNSFDVKKRAKTPTRVKKKEDIKSIREQQSTSQVSNLMSSLIPNQAQVMQFKQGTDFPQSQGDSSIIQKILMCGGKEANIQMIVRLKQIYNEVERNGVRIIPLNDLTSVQKQQVCELVVEMNQMYHRIDMLLPLFMTLNWNESAVKQLLQMKLIYKSQFDALSQGIYLCYPSQLIKIKKMISEYFKFVKINVHAIQKHIENGKSLPDKIPINLSEIDFSITNFQCISVDEVFTQMSNEIPLELLKTDLNNIKSDDIKVSCLKENNFDISVNFNEINIRPEENNVASSEKINSQVLDLSNESFGSQGKSKVVDDSANYAFLNTSDALEANDVNTILSMDKALLFSEKEHVDIMSNRFGSEVISNLVAKIPQSLTNVAPDQSSRKDQNEFIGVFNTEDGKLSSGYAIDSPNNEKVSCSLLEAEFSPMISVLEAEKILNDVDFEQCFDLTLNDKDYENSISDFDKLQESNFGSALSTNEIKMENTFDELRWDFGGVSNIGPFKIKDFYASNNENIWSEELKTKDLSTLGLGIVANVY</sequence>
<organism evidence="1 2">
    <name type="scientific">Pneumocystis oryctolagi</name>
    <dbReference type="NCBI Taxonomy" id="42067"/>
    <lineage>
        <taxon>Eukaryota</taxon>
        <taxon>Fungi</taxon>
        <taxon>Dikarya</taxon>
        <taxon>Ascomycota</taxon>
        <taxon>Taphrinomycotina</taxon>
        <taxon>Pneumocystomycetes</taxon>
        <taxon>Pneumocystaceae</taxon>
        <taxon>Pneumocystis</taxon>
    </lineage>
</organism>
<name>A0ACB7CEB6_9ASCO</name>
<accession>A0ACB7CEB6</accession>
<evidence type="ECO:0000313" key="1">
    <source>
        <dbReference type="EMBL" id="KAG4306099.1"/>
    </source>
</evidence>
<dbReference type="Proteomes" id="UP000768646">
    <property type="component" value="Unassembled WGS sequence"/>
</dbReference>
<evidence type="ECO:0000313" key="2">
    <source>
        <dbReference type="Proteomes" id="UP000768646"/>
    </source>
</evidence>
<keyword evidence="2" id="KW-1185">Reference proteome</keyword>
<comment type="caution">
    <text evidence="1">The sequence shown here is derived from an EMBL/GenBank/DDBJ whole genome shotgun (WGS) entry which is preliminary data.</text>
</comment>
<dbReference type="EMBL" id="JABTEG010000001">
    <property type="protein sequence ID" value="KAG4306099.1"/>
    <property type="molecule type" value="Genomic_DNA"/>
</dbReference>
<reference evidence="1 2" key="1">
    <citation type="journal article" date="2021" name="Commun. Biol.">
        <title>Genomic insights into the host specific adaptation of the Pneumocystis genus.</title>
        <authorList>
            <person name="Cisse O.H."/>
            <person name="Ma L."/>
            <person name="Dekker J.P."/>
            <person name="Khil P.P."/>
            <person name="Youn J.-H."/>
            <person name="Brenchley J.M."/>
            <person name="Blair R."/>
            <person name="Pahar B."/>
            <person name="Chabe M."/>
            <person name="Van Rompay K.K.A."/>
            <person name="Keesler R."/>
            <person name="Sukura A."/>
            <person name="Hirsch V."/>
            <person name="Kutty G."/>
            <person name="Liu Y."/>
            <person name="Peng L."/>
            <person name="Chen J."/>
            <person name="Song J."/>
            <person name="Weissenbacher-Lang C."/>
            <person name="Xu J."/>
            <person name="Upham N.S."/>
            <person name="Stajich J.E."/>
            <person name="Cuomo C.A."/>
            <person name="Cushion M.T."/>
            <person name="Kovacs J.A."/>
        </authorList>
    </citation>
    <scope>NUCLEOTIDE SEQUENCE [LARGE SCALE GENOMIC DNA]</scope>
    <source>
        <strain evidence="1 2">RABM</strain>
    </source>
</reference>